<organism evidence="11">
    <name type="scientific">Leviviridae sp</name>
    <dbReference type="NCBI Taxonomy" id="2027243"/>
    <lineage>
        <taxon>Viruses</taxon>
        <taxon>Riboviria</taxon>
        <taxon>Orthornavirae</taxon>
        <taxon>Lenarviricota</taxon>
        <taxon>Leviviricetes</taxon>
        <taxon>Norzivirales</taxon>
        <taxon>Fiersviridae</taxon>
    </lineage>
</organism>
<keyword evidence="9" id="KW-0479">Metal-binding</keyword>
<evidence type="ECO:0000256" key="9">
    <source>
        <dbReference type="PIRSR" id="PIRSR605093-1"/>
    </source>
</evidence>
<reference evidence="11" key="1">
    <citation type="submission" date="2019-05" db="EMBL/GenBank/DDBJ databases">
        <title>Metatranscriptomic reconstruction reveals RNA viruses with the potential to shape carbon cycling in soil.</title>
        <authorList>
            <person name="Starr E.P."/>
            <person name="Nuccio E."/>
            <person name="Pett-Ridge J."/>
            <person name="Banfield J.F."/>
            <person name="Firestone M.K."/>
        </authorList>
    </citation>
    <scope>NUCLEOTIDE SEQUENCE</scope>
    <source>
        <strain evidence="11">H4_Bulk_46_scaffold_833</strain>
    </source>
</reference>
<proteinExistence type="predicted"/>
<dbReference type="GO" id="GO:0000166">
    <property type="term" value="F:nucleotide binding"/>
    <property type="evidence" value="ECO:0007669"/>
    <property type="project" value="UniProtKB-KW"/>
</dbReference>
<dbReference type="GO" id="GO:0039694">
    <property type="term" value="P:viral RNA genome replication"/>
    <property type="evidence" value="ECO:0007669"/>
    <property type="project" value="InterPro"/>
</dbReference>
<evidence type="ECO:0000256" key="5">
    <source>
        <dbReference type="ARBA" id="ARBA00022741"/>
    </source>
</evidence>
<accession>A0A514DA91</accession>
<evidence type="ECO:0000256" key="2">
    <source>
        <dbReference type="ARBA" id="ARBA00022484"/>
    </source>
</evidence>
<dbReference type="GO" id="GO:0046872">
    <property type="term" value="F:metal ion binding"/>
    <property type="evidence" value="ECO:0007669"/>
    <property type="project" value="UniProtKB-KW"/>
</dbReference>
<keyword evidence="9" id="KW-0460">Magnesium</keyword>
<evidence type="ECO:0000256" key="8">
    <source>
        <dbReference type="ARBA" id="ARBA00048744"/>
    </source>
</evidence>
<name>A0A514DA91_9VIRU</name>
<keyword evidence="4" id="KW-0548">Nucleotidyltransferase</keyword>
<evidence type="ECO:0000256" key="7">
    <source>
        <dbReference type="ARBA" id="ARBA00030248"/>
    </source>
</evidence>
<keyword evidence="5" id="KW-0547">Nucleotide-binding</keyword>
<dbReference type="InterPro" id="IPR005093">
    <property type="entry name" value="RNArep_beta"/>
</dbReference>
<dbReference type="GO" id="GO:0003968">
    <property type="term" value="F:RNA-directed RNA polymerase activity"/>
    <property type="evidence" value="ECO:0007669"/>
    <property type="project" value="UniProtKB-KW"/>
</dbReference>
<evidence type="ECO:0000313" key="11">
    <source>
        <dbReference type="EMBL" id="QDH90533.1"/>
    </source>
</evidence>
<evidence type="ECO:0000259" key="10">
    <source>
        <dbReference type="PROSITE" id="PS50522"/>
    </source>
</evidence>
<feature type="binding site" evidence="9">
    <location>
        <position position="356"/>
    </location>
    <ligand>
        <name>Mg(2+)</name>
        <dbReference type="ChEBI" id="CHEBI:18420"/>
        <label>2</label>
    </ligand>
</feature>
<keyword evidence="6" id="KW-0693">Viral RNA replication</keyword>
<comment type="cofactor">
    <cofactor evidence="9">
        <name>Mg(2+)</name>
        <dbReference type="ChEBI" id="CHEBI:18420"/>
    </cofactor>
    <text evidence="9">Binds 2 Mg(2+) per subunit.</text>
</comment>
<evidence type="ECO:0000256" key="4">
    <source>
        <dbReference type="ARBA" id="ARBA00022695"/>
    </source>
</evidence>
<evidence type="ECO:0000256" key="6">
    <source>
        <dbReference type="ARBA" id="ARBA00022953"/>
    </source>
</evidence>
<keyword evidence="3" id="KW-0808">Transferase</keyword>
<protein>
    <recommendedName>
        <fullName evidence="1">RNA-directed RNA polymerase</fullName>
        <ecNumber evidence="1">2.7.7.48</ecNumber>
    </recommendedName>
    <alternativeName>
        <fullName evidence="7">RNA replicase beta chain</fullName>
    </alternativeName>
</protein>
<feature type="binding site" evidence="9">
    <location>
        <position position="268"/>
    </location>
    <ligand>
        <name>Mg(2+)</name>
        <dbReference type="ChEBI" id="CHEBI:18420"/>
        <label>2</label>
    </ligand>
</feature>
<dbReference type="InterPro" id="IPR007096">
    <property type="entry name" value="RNA-dir_Rpol_cat_phage"/>
</dbReference>
<dbReference type="PROSITE" id="PS50522">
    <property type="entry name" value="RDRP_PHAGE"/>
    <property type="match status" value="1"/>
</dbReference>
<comment type="catalytic activity">
    <reaction evidence="8">
        <text>RNA(n) + a ribonucleoside 5'-triphosphate = RNA(n+1) + diphosphate</text>
        <dbReference type="Rhea" id="RHEA:21248"/>
        <dbReference type="Rhea" id="RHEA-COMP:14527"/>
        <dbReference type="Rhea" id="RHEA-COMP:17342"/>
        <dbReference type="ChEBI" id="CHEBI:33019"/>
        <dbReference type="ChEBI" id="CHEBI:61557"/>
        <dbReference type="ChEBI" id="CHEBI:140395"/>
        <dbReference type="EC" id="2.7.7.48"/>
    </reaction>
</comment>
<sequence>MPSKDLSRDVKTLVLRLCEDVASPRALAVSLMVRHGEWDSLSILKCDPGHYVCSDDYYRDVAVTDFLRKLEELPTTVDRRKVANDTFWECERTCYQANERLSRYLDWGLAPTGDVVGRVILLARKKIADLLRSPPTLVEGRFGPGATYGDRGRLTTVPDKMSSRPTFTADAYPWLFQWGGTAWASACASAGKSIESVPGNRFTTVPKDCTKDRGIAIEPSINVFFQLGLGRVMKRRLSAAGLNLQYAQDIHKRVACEASISGDFATIDLSNASDTVCRNLVKLLLPSDWHELLDSLRSPKTHVDGKWVVLEKFSSMGNGFTFELETCLFAGICSAVLDLLGTTPLLGENLFVFGDDIIVPTNCAREVIAVLRFLGFKENSRKTFLVGPFRESCGGDYFDGKDVRPYYLKNIPTQPSEWIALANGLYRLGRPDPSGQFTHQFVHRSRLAALDWLPSHIRNCRGPQDLGDLVVHDVERTWKTRQRHSIRYFKVWRPAKYRRVAWEHFRPDVILASAVYGIKSGTQDAPIGYRGLRPGGVIPRDAVLGFKLGWVPRS</sequence>
<feature type="binding site" evidence="9">
    <location>
        <position position="355"/>
    </location>
    <ligand>
        <name>Mg(2+)</name>
        <dbReference type="ChEBI" id="CHEBI:18420"/>
        <label>2</label>
    </ligand>
</feature>
<feature type="domain" description="RdRp catalytic" evidence="10">
    <location>
        <begin position="253"/>
        <end position="387"/>
    </location>
</feature>
<keyword evidence="2 11" id="KW-0696">RNA-directed RNA polymerase</keyword>
<dbReference type="Pfam" id="PF03431">
    <property type="entry name" value="RNA_replicase_B"/>
    <property type="match status" value="1"/>
</dbReference>
<gene>
    <name evidence="11" type="ORF">H4Bulk46833_000001</name>
</gene>
<evidence type="ECO:0000256" key="1">
    <source>
        <dbReference type="ARBA" id="ARBA00012494"/>
    </source>
</evidence>
<dbReference type="EC" id="2.7.7.48" evidence="1"/>
<dbReference type="EMBL" id="MN035603">
    <property type="protein sequence ID" value="QDH90533.1"/>
    <property type="molecule type" value="Genomic_RNA"/>
</dbReference>
<evidence type="ECO:0000256" key="3">
    <source>
        <dbReference type="ARBA" id="ARBA00022679"/>
    </source>
</evidence>